<keyword evidence="7" id="KW-0349">Heme</keyword>
<dbReference type="PANTHER" id="PTHR24287">
    <property type="entry name" value="P450, PUTATIVE (EUROFUNG)-RELATED"/>
    <property type="match status" value="1"/>
</dbReference>
<evidence type="ECO:0000256" key="6">
    <source>
        <dbReference type="ARBA" id="ARBA00023033"/>
    </source>
</evidence>
<comment type="cofactor">
    <cofactor evidence="1">
        <name>heme</name>
        <dbReference type="ChEBI" id="CHEBI:30413"/>
    </cofactor>
</comment>
<dbReference type="GO" id="GO:0005506">
    <property type="term" value="F:iron ion binding"/>
    <property type="evidence" value="ECO:0007669"/>
    <property type="project" value="InterPro"/>
</dbReference>
<sequence length="512" mass="58842">MLSIDNLPISILALGFGLVGLALHVAWRSFEEYQARKVNGCGPIPAYPQWDRIFGLDLALSQLRALRGDYFVPWLAAMHKDQPSTFTIRFLGKRQIFTTETENLKSMTAINWQDFGISPLRRNTKAFHPFADKGVNTVDGDDWVFSRFLIKPFFNRDVYTSTERVRPFVDTFMSLLPPDGETFNVQPLLQRWFLDLTTDFILGEPMGALTHPAKAKITWAMLDVLRGSRQRMQLVRIINWIKWDWWLKAVYEVHDFVDGHITDAYREIKERNDQIAAGKEVGPERQDLLWYMASHDSDHEDLRSQLSLLLVPNNDTTSIFISNVIWHLARNPDAWLQCRQEVIGLVGNDVEEAIPKLTFSALRSMKFLNACLDETLRLNPNNVTQVRVCVKDTTLPRGGGKDGDMPIFVRKGDMVQVTKTVQQRNYEYWGEDADHFRPSRFVGLKPLWEFVPFSGGPRRCPAQMMVMTEAAYMLARLVLQYSRVEARDANPYKAIMRIGPSNKTGVLVAFYK</sequence>
<dbReference type="SUPFAM" id="SSF48264">
    <property type="entry name" value="Cytochrome P450"/>
    <property type="match status" value="1"/>
</dbReference>
<dbReference type="Pfam" id="PF00067">
    <property type="entry name" value="p450"/>
    <property type="match status" value="1"/>
</dbReference>
<proteinExistence type="inferred from homology"/>
<keyword evidence="3 7" id="KW-0479">Metal-binding</keyword>
<accession>A0A2D3VKR9</accession>
<evidence type="ECO:0000256" key="1">
    <source>
        <dbReference type="ARBA" id="ARBA00001971"/>
    </source>
</evidence>
<dbReference type="AlphaFoldDB" id="A0A2D3VKR9"/>
<dbReference type="GO" id="GO:0020037">
    <property type="term" value="F:heme binding"/>
    <property type="evidence" value="ECO:0007669"/>
    <property type="project" value="InterPro"/>
</dbReference>
<name>A0A2D3VKR9_9PEZI</name>
<comment type="similarity">
    <text evidence="2 7">Belongs to the cytochrome P450 family.</text>
</comment>
<dbReference type="RefSeq" id="XP_023628582.1">
    <property type="nucleotide sequence ID" value="XM_023772814.1"/>
</dbReference>
<keyword evidence="5 7" id="KW-0408">Iron</keyword>
<keyword evidence="4 7" id="KW-0560">Oxidoreductase</keyword>
<dbReference type="OrthoDB" id="2789670at2759"/>
<keyword evidence="8" id="KW-1133">Transmembrane helix</keyword>
<gene>
    <name evidence="9" type="ORF">RCC_07558</name>
</gene>
<dbReference type="Gene3D" id="1.10.630.10">
    <property type="entry name" value="Cytochrome P450"/>
    <property type="match status" value="1"/>
</dbReference>
<dbReference type="GO" id="GO:0016712">
    <property type="term" value="F:oxidoreductase activity, acting on paired donors, with incorporation or reduction of molecular oxygen, reduced flavin or flavoprotein as one donor, and incorporation of one atom of oxygen"/>
    <property type="evidence" value="ECO:0007669"/>
    <property type="project" value="InterPro"/>
</dbReference>
<keyword evidence="8" id="KW-0472">Membrane</keyword>
<dbReference type="InterPro" id="IPR047146">
    <property type="entry name" value="Cyt_P450_E_CYP52_fungi"/>
</dbReference>
<evidence type="ECO:0000256" key="7">
    <source>
        <dbReference type="RuleBase" id="RU000461"/>
    </source>
</evidence>
<protein>
    <submittedName>
        <fullName evidence="9">Related to n-alkane-inducible cytochrome P450</fullName>
    </submittedName>
</protein>
<dbReference type="PANTHER" id="PTHR24287:SF18">
    <property type="entry name" value="CYTOCHROME P450 MONOOXYGENASE APDE-RELATED"/>
    <property type="match status" value="1"/>
</dbReference>
<evidence type="ECO:0000313" key="10">
    <source>
        <dbReference type="Proteomes" id="UP000225277"/>
    </source>
</evidence>
<dbReference type="PROSITE" id="PS00086">
    <property type="entry name" value="CYTOCHROME_P450"/>
    <property type="match status" value="1"/>
</dbReference>
<feature type="transmembrane region" description="Helical" evidence="8">
    <location>
        <begin position="6"/>
        <end position="27"/>
    </location>
</feature>
<dbReference type="InterPro" id="IPR001128">
    <property type="entry name" value="Cyt_P450"/>
</dbReference>
<dbReference type="InterPro" id="IPR002974">
    <property type="entry name" value="Cyt_P450_E_CYP52_ascomycetes"/>
</dbReference>
<evidence type="ECO:0000256" key="3">
    <source>
        <dbReference type="ARBA" id="ARBA00022723"/>
    </source>
</evidence>
<dbReference type="GeneID" id="35602673"/>
<evidence type="ECO:0000256" key="8">
    <source>
        <dbReference type="SAM" id="Phobius"/>
    </source>
</evidence>
<keyword evidence="6 7" id="KW-0503">Monooxygenase</keyword>
<dbReference type="InterPro" id="IPR036396">
    <property type="entry name" value="Cyt_P450_sf"/>
</dbReference>
<evidence type="ECO:0000256" key="4">
    <source>
        <dbReference type="ARBA" id="ARBA00023002"/>
    </source>
</evidence>
<dbReference type="EMBL" id="FJUY01000012">
    <property type="protein sequence ID" value="CZT21693.1"/>
    <property type="molecule type" value="Genomic_DNA"/>
</dbReference>
<dbReference type="Proteomes" id="UP000225277">
    <property type="component" value="Unassembled WGS sequence"/>
</dbReference>
<dbReference type="PRINTS" id="PR01239">
    <property type="entry name" value="EP450IICYP52"/>
</dbReference>
<keyword evidence="10" id="KW-1185">Reference proteome</keyword>
<reference evidence="9 10" key="1">
    <citation type="submission" date="2016-03" db="EMBL/GenBank/DDBJ databases">
        <authorList>
            <person name="Ploux O."/>
        </authorList>
    </citation>
    <scope>NUCLEOTIDE SEQUENCE [LARGE SCALE GENOMIC DNA]</scope>
    <source>
        <strain evidence="9 10">URUG2</strain>
    </source>
</reference>
<dbReference type="STRING" id="112498.A0A2D3VKR9"/>
<keyword evidence="8" id="KW-0812">Transmembrane</keyword>
<organism evidence="9 10">
    <name type="scientific">Ramularia collo-cygni</name>
    <dbReference type="NCBI Taxonomy" id="112498"/>
    <lineage>
        <taxon>Eukaryota</taxon>
        <taxon>Fungi</taxon>
        <taxon>Dikarya</taxon>
        <taxon>Ascomycota</taxon>
        <taxon>Pezizomycotina</taxon>
        <taxon>Dothideomycetes</taxon>
        <taxon>Dothideomycetidae</taxon>
        <taxon>Mycosphaerellales</taxon>
        <taxon>Mycosphaerellaceae</taxon>
        <taxon>Ramularia</taxon>
    </lineage>
</organism>
<evidence type="ECO:0000256" key="5">
    <source>
        <dbReference type="ARBA" id="ARBA00023004"/>
    </source>
</evidence>
<dbReference type="InterPro" id="IPR017972">
    <property type="entry name" value="Cyt_P450_CS"/>
</dbReference>
<evidence type="ECO:0000313" key="9">
    <source>
        <dbReference type="EMBL" id="CZT21693.1"/>
    </source>
</evidence>
<evidence type="ECO:0000256" key="2">
    <source>
        <dbReference type="ARBA" id="ARBA00010617"/>
    </source>
</evidence>